<dbReference type="eggNOG" id="COG1376">
    <property type="taxonomic scope" value="Bacteria"/>
</dbReference>
<gene>
    <name evidence="11" type="ordered locus">RPD_4246</name>
</gene>
<evidence type="ECO:0000313" key="12">
    <source>
        <dbReference type="Proteomes" id="UP000001818"/>
    </source>
</evidence>
<protein>
    <submittedName>
        <fullName evidence="11">ErfK/YbiS/YcfS/YnhG</fullName>
    </submittedName>
</protein>
<dbReference type="InterPro" id="IPR005490">
    <property type="entry name" value="LD_TPept_cat_dom"/>
</dbReference>
<evidence type="ECO:0000256" key="5">
    <source>
        <dbReference type="ARBA" id="ARBA00022801"/>
    </source>
</evidence>
<feature type="domain" description="L,D-TPase catalytic" evidence="10">
    <location>
        <begin position="87"/>
        <end position="224"/>
    </location>
</feature>
<comment type="pathway">
    <text evidence="1 9">Cell wall biogenesis; peptidoglycan biosynthesis.</text>
</comment>
<dbReference type="GO" id="GO:0016757">
    <property type="term" value="F:glycosyltransferase activity"/>
    <property type="evidence" value="ECO:0007669"/>
    <property type="project" value="UniProtKB-KW"/>
</dbReference>
<name>Q130M6_RHOPS</name>
<dbReference type="MEROPS" id="C82.003"/>
<dbReference type="GO" id="GO:0071555">
    <property type="term" value="P:cell wall organization"/>
    <property type="evidence" value="ECO:0007669"/>
    <property type="project" value="UniProtKB-UniRule"/>
</dbReference>
<dbReference type="Gene3D" id="2.40.440.10">
    <property type="entry name" value="L,D-transpeptidase catalytic domain-like"/>
    <property type="match status" value="1"/>
</dbReference>
<evidence type="ECO:0000256" key="1">
    <source>
        <dbReference type="ARBA" id="ARBA00004752"/>
    </source>
</evidence>
<proteinExistence type="inferred from homology"/>
<evidence type="ECO:0000256" key="9">
    <source>
        <dbReference type="PROSITE-ProRule" id="PRU01373"/>
    </source>
</evidence>
<keyword evidence="5" id="KW-0378">Hydrolase</keyword>
<comment type="similarity">
    <text evidence="2">Belongs to the YkuD family.</text>
</comment>
<dbReference type="InterPro" id="IPR050979">
    <property type="entry name" value="LD-transpeptidase"/>
</dbReference>
<evidence type="ECO:0000259" key="10">
    <source>
        <dbReference type="PROSITE" id="PS52029"/>
    </source>
</evidence>
<dbReference type="PROSITE" id="PS52029">
    <property type="entry name" value="LD_TPASE"/>
    <property type="match status" value="1"/>
</dbReference>
<organism evidence="11 12">
    <name type="scientific">Rhodopseudomonas palustris (strain BisB5)</name>
    <dbReference type="NCBI Taxonomy" id="316057"/>
    <lineage>
        <taxon>Bacteria</taxon>
        <taxon>Pseudomonadati</taxon>
        <taxon>Pseudomonadota</taxon>
        <taxon>Alphaproteobacteria</taxon>
        <taxon>Hyphomicrobiales</taxon>
        <taxon>Nitrobacteraceae</taxon>
        <taxon>Rhodopseudomonas</taxon>
    </lineage>
</organism>
<evidence type="ECO:0000256" key="6">
    <source>
        <dbReference type="ARBA" id="ARBA00022960"/>
    </source>
</evidence>
<accession>Q130M6</accession>
<dbReference type="PANTHER" id="PTHR30582:SF24">
    <property type="entry name" value="L,D-TRANSPEPTIDASE ERFK_SRFK-RELATED"/>
    <property type="match status" value="1"/>
</dbReference>
<dbReference type="Pfam" id="PF03734">
    <property type="entry name" value="YkuD"/>
    <property type="match status" value="1"/>
</dbReference>
<sequence length="224" mass="23896" precursor="true">MTVAVSLSMPLRLFALAGIAVALGGCVTRSEAELGLAPLTSTVAPAVAARYAAIDTDKYPIPGVDPSELQPAYVRQLVAYKTNEPPGTVVVDPRQRFLYLVMEGGEALRYGVGVGKAGLEFTGTANVGRKAAWPNWTPTQGMIAREPQRYGKWAKGMSGGANNPLGPRALYLFKDGKDTLYRIHGTTEPETIGTAVSSGCIRMLNQDIIDLYSRVPKGSKVVVK</sequence>
<dbReference type="SUPFAM" id="SSF141523">
    <property type="entry name" value="L,D-transpeptidase catalytic domain-like"/>
    <property type="match status" value="1"/>
</dbReference>
<dbReference type="PANTHER" id="PTHR30582">
    <property type="entry name" value="L,D-TRANSPEPTIDASE"/>
    <property type="match status" value="1"/>
</dbReference>
<dbReference type="GO" id="GO:0008360">
    <property type="term" value="P:regulation of cell shape"/>
    <property type="evidence" value="ECO:0007669"/>
    <property type="project" value="UniProtKB-UniRule"/>
</dbReference>
<keyword evidence="6 9" id="KW-0133">Cell shape</keyword>
<dbReference type="CDD" id="cd16913">
    <property type="entry name" value="YkuD_like"/>
    <property type="match status" value="1"/>
</dbReference>
<dbReference type="HOGENOM" id="CLU_042399_0_0_5"/>
<dbReference type="AlphaFoldDB" id="Q130M6"/>
<dbReference type="BioCyc" id="RPAL316057:RPD_RS21350-MONOMER"/>
<dbReference type="Proteomes" id="UP000001818">
    <property type="component" value="Chromosome"/>
</dbReference>
<evidence type="ECO:0000256" key="3">
    <source>
        <dbReference type="ARBA" id="ARBA00022676"/>
    </source>
</evidence>
<dbReference type="KEGG" id="rpd:RPD_4246"/>
<feature type="active site" description="Proton donor/acceptor" evidence="9">
    <location>
        <position position="184"/>
    </location>
</feature>
<keyword evidence="4" id="KW-0808">Transferase</keyword>
<dbReference type="InterPro" id="IPR038063">
    <property type="entry name" value="Transpep_catalytic_dom"/>
</dbReference>
<keyword evidence="7 9" id="KW-0573">Peptidoglycan synthesis</keyword>
<dbReference type="UniPathway" id="UPA00219"/>
<dbReference type="GO" id="GO:0018104">
    <property type="term" value="P:peptidoglycan-protein cross-linking"/>
    <property type="evidence" value="ECO:0007669"/>
    <property type="project" value="TreeGrafter"/>
</dbReference>
<evidence type="ECO:0000256" key="4">
    <source>
        <dbReference type="ARBA" id="ARBA00022679"/>
    </source>
</evidence>
<dbReference type="STRING" id="316057.RPD_4246"/>
<evidence type="ECO:0000256" key="7">
    <source>
        <dbReference type="ARBA" id="ARBA00022984"/>
    </source>
</evidence>
<evidence type="ECO:0000256" key="8">
    <source>
        <dbReference type="ARBA" id="ARBA00023316"/>
    </source>
</evidence>
<keyword evidence="3" id="KW-0328">Glycosyltransferase</keyword>
<feature type="active site" description="Nucleophile" evidence="9">
    <location>
        <position position="200"/>
    </location>
</feature>
<evidence type="ECO:0000313" key="11">
    <source>
        <dbReference type="EMBL" id="ABE41463.1"/>
    </source>
</evidence>
<dbReference type="EMBL" id="CP000283">
    <property type="protein sequence ID" value="ABE41463.1"/>
    <property type="molecule type" value="Genomic_DNA"/>
</dbReference>
<keyword evidence="8 9" id="KW-0961">Cell wall biogenesis/degradation</keyword>
<dbReference type="GO" id="GO:0005576">
    <property type="term" value="C:extracellular region"/>
    <property type="evidence" value="ECO:0007669"/>
    <property type="project" value="TreeGrafter"/>
</dbReference>
<reference evidence="11 12" key="1">
    <citation type="submission" date="2006-03" db="EMBL/GenBank/DDBJ databases">
        <title>Complete sequence of Rhodopseudomonas palustris BisB5.</title>
        <authorList>
            <consortium name="US DOE Joint Genome Institute"/>
            <person name="Copeland A."/>
            <person name="Lucas S."/>
            <person name="Lapidus A."/>
            <person name="Barry K."/>
            <person name="Detter J.C."/>
            <person name="Glavina del Rio T."/>
            <person name="Hammon N."/>
            <person name="Israni S."/>
            <person name="Dalin E."/>
            <person name="Tice H."/>
            <person name="Pitluck S."/>
            <person name="Chain P."/>
            <person name="Malfatti S."/>
            <person name="Shin M."/>
            <person name="Vergez L."/>
            <person name="Schmutz J."/>
            <person name="Larimer F."/>
            <person name="Land M."/>
            <person name="Hauser L."/>
            <person name="Pelletier D.A."/>
            <person name="Kyrpides N."/>
            <person name="Lykidis A."/>
            <person name="Oda Y."/>
            <person name="Harwood C.S."/>
            <person name="Richardson P."/>
        </authorList>
    </citation>
    <scope>NUCLEOTIDE SEQUENCE [LARGE SCALE GENOMIC DNA]</scope>
    <source>
        <strain evidence="11 12">BisB5</strain>
    </source>
</reference>
<evidence type="ECO:0000256" key="2">
    <source>
        <dbReference type="ARBA" id="ARBA00005992"/>
    </source>
</evidence>
<dbReference type="GO" id="GO:0071972">
    <property type="term" value="F:peptidoglycan L,D-transpeptidase activity"/>
    <property type="evidence" value="ECO:0007669"/>
    <property type="project" value="TreeGrafter"/>
</dbReference>
<dbReference type="FunFam" id="2.40.440.10:FF:000002">
    <property type="entry name" value="L,D-transpeptidase ErfK/SrfK"/>
    <property type="match status" value="1"/>
</dbReference>